<gene>
    <name evidence="9" type="ORF">FKG95_13490</name>
</gene>
<evidence type="ECO:0000256" key="2">
    <source>
        <dbReference type="ARBA" id="ARBA00010157"/>
    </source>
</evidence>
<dbReference type="AlphaFoldDB" id="A0A545TR62"/>
<dbReference type="Pfam" id="PF03176">
    <property type="entry name" value="MMPL"/>
    <property type="match status" value="2"/>
</dbReference>
<dbReference type="SUPFAM" id="SSF82866">
    <property type="entry name" value="Multidrug efflux transporter AcrB transmembrane domain"/>
    <property type="match status" value="2"/>
</dbReference>
<feature type="transmembrane region" description="Helical" evidence="7">
    <location>
        <begin position="743"/>
        <end position="769"/>
    </location>
</feature>
<comment type="caution">
    <text evidence="9">The sequence shown here is derived from an EMBL/GenBank/DDBJ whole genome shotgun (WGS) entry which is preliminary data.</text>
</comment>
<name>A0A545TR62_9PROT</name>
<proteinExistence type="inferred from homology"/>
<evidence type="ECO:0000313" key="9">
    <source>
        <dbReference type="EMBL" id="TQV79715.1"/>
    </source>
</evidence>
<evidence type="ECO:0000256" key="4">
    <source>
        <dbReference type="ARBA" id="ARBA00022692"/>
    </source>
</evidence>
<feature type="transmembrane region" description="Helical" evidence="7">
    <location>
        <begin position="717"/>
        <end position="737"/>
    </location>
</feature>
<comment type="subcellular location">
    <subcellularLocation>
        <location evidence="1">Cell membrane</location>
        <topology evidence="1">Multi-pass membrane protein</topology>
    </subcellularLocation>
</comment>
<feature type="transmembrane region" description="Helical" evidence="7">
    <location>
        <begin position="21"/>
        <end position="42"/>
    </location>
</feature>
<dbReference type="InterPro" id="IPR000731">
    <property type="entry name" value="SSD"/>
</dbReference>
<reference evidence="9 10" key="1">
    <citation type="submission" date="2019-06" db="EMBL/GenBank/DDBJ databases">
        <title>Whole genome sequence for Rhodospirillaceae sp. R148.</title>
        <authorList>
            <person name="Wang G."/>
        </authorList>
    </citation>
    <scope>NUCLEOTIDE SEQUENCE [LARGE SCALE GENOMIC DNA]</scope>
    <source>
        <strain evidence="9 10">R148</strain>
    </source>
</reference>
<evidence type="ECO:0000256" key="7">
    <source>
        <dbReference type="SAM" id="Phobius"/>
    </source>
</evidence>
<feature type="transmembrane region" description="Helical" evidence="7">
    <location>
        <begin position="326"/>
        <end position="349"/>
    </location>
</feature>
<feature type="transmembrane region" description="Helical" evidence="7">
    <location>
        <begin position="620"/>
        <end position="646"/>
    </location>
</feature>
<feature type="domain" description="SSD" evidence="8">
    <location>
        <begin position="258"/>
        <end position="383"/>
    </location>
</feature>
<dbReference type="InterPro" id="IPR004869">
    <property type="entry name" value="MMPL_dom"/>
</dbReference>
<keyword evidence="10" id="KW-1185">Reference proteome</keyword>
<comment type="similarity">
    <text evidence="2">Belongs to the resistance-nodulation-cell division (RND) (TC 2.A.6) family. MmpL subfamily.</text>
</comment>
<evidence type="ECO:0000256" key="3">
    <source>
        <dbReference type="ARBA" id="ARBA00022475"/>
    </source>
</evidence>
<evidence type="ECO:0000256" key="6">
    <source>
        <dbReference type="ARBA" id="ARBA00023136"/>
    </source>
</evidence>
<feature type="transmembrane region" description="Helical" evidence="7">
    <location>
        <begin position="285"/>
        <end position="306"/>
    </location>
</feature>
<dbReference type="Gene3D" id="1.20.1640.10">
    <property type="entry name" value="Multidrug efflux transporter AcrB transmembrane domain"/>
    <property type="match status" value="2"/>
</dbReference>
<dbReference type="InterPro" id="IPR050545">
    <property type="entry name" value="Mycobact_MmpL"/>
</dbReference>
<dbReference type="Proteomes" id="UP000315252">
    <property type="component" value="Unassembled WGS sequence"/>
</dbReference>
<dbReference type="PROSITE" id="PS50156">
    <property type="entry name" value="SSD"/>
    <property type="match status" value="1"/>
</dbReference>
<accession>A0A545TR62</accession>
<organism evidence="9 10">
    <name type="scientific">Denitrobaculum tricleocarpae</name>
    <dbReference type="NCBI Taxonomy" id="2591009"/>
    <lineage>
        <taxon>Bacteria</taxon>
        <taxon>Pseudomonadati</taxon>
        <taxon>Pseudomonadota</taxon>
        <taxon>Alphaproteobacteria</taxon>
        <taxon>Rhodospirillales</taxon>
        <taxon>Rhodospirillaceae</taxon>
        <taxon>Denitrobaculum</taxon>
    </lineage>
</organism>
<keyword evidence="3" id="KW-1003">Cell membrane</keyword>
<evidence type="ECO:0000313" key="10">
    <source>
        <dbReference type="Proteomes" id="UP000315252"/>
    </source>
</evidence>
<dbReference type="GO" id="GO:0005886">
    <property type="term" value="C:plasma membrane"/>
    <property type="evidence" value="ECO:0007669"/>
    <property type="project" value="UniProtKB-SubCell"/>
</dbReference>
<feature type="transmembrane region" description="Helical" evidence="7">
    <location>
        <begin position="258"/>
        <end position="279"/>
    </location>
</feature>
<evidence type="ECO:0000256" key="1">
    <source>
        <dbReference type="ARBA" id="ARBA00004651"/>
    </source>
</evidence>
<feature type="transmembrane region" description="Helical" evidence="7">
    <location>
        <begin position="658"/>
        <end position="686"/>
    </location>
</feature>
<feature type="transmembrane region" description="Helical" evidence="7">
    <location>
        <begin position="234"/>
        <end position="251"/>
    </location>
</feature>
<dbReference type="PANTHER" id="PTHR33406:SF6">
    <property type="entry name" value="MEMBRANE PROTEIN YDGH-RELATED"/>
    <property type="match status" value="1"/>
</dbReference>
<dbReference type="PANTHER" id="PTHR33406">
    <property type="entry name" value="MEMBRANE PROTEIN MJ1562-RELATED"/>
    <property type="match status" value="1"/>
</dbReference>
<evidence type="ECO:0000256" key="5">
    <source>
        <dbReference type="ARBA" id="ARBA00022989"/>
    </source>
</evidence>
<feature type="transmembrane region" description="Helical" evidence="7">
    <location>
        <begin position="361"/>
        <end position="384"/>
    </location>
</feature>
<sequence length="783" mass="83248">MPDMNPQHWERLGRSFAEASIRLRWLVIALSVALSIGIGYGASTLQFAGDYRVFFGPDNPDFVANERAQATFGKPDNVVFVIIPDDGEVFTSDTLRAVHALTEAAWTGIPYVSRVDSLTNFQNTQGDGDNLIVEDLVFDPTTLSETSLAEVRRAAMQEPLVNGFVVSPGADATLVNAVVQLPSEIPNMASQANSVARDIRDRIEAEFPGHTIHITGVASLSAAFEEAGVADSSTLIPAVYGLILVVMLVALRSLSAVLASLLLILLSTFVGMGVGGLAGVELTPISLAAPTIILTIAVADAIHVIAGVRGEMRRKASRRDAIIQSLGLNFLPIGITSLTTVIGFLTLNFSDSPPFHHLGNMTAAGIAAAWLLSITFLPALLSVLPMSFRQATGSDGRTGTMTRVASGVISAPRAFLGALAVGSAAAIAYTPTIEINDQWSKYFDQSLEFRQAIDASDPYFGSDTVEFILDPGAPGEVVDPEFLAVVDAFAAWLREQPSDVAHVFALSDIMKRLNRNLNGDDPAFYRLPEDQALASQYLLVYELSLPYGLGLNDRVDIDRQSTRVTASMRDISTGETRDFVSKAEAWFAANGRGYGLEVTGPKVLFAFVADRNIQAAADGAIYLIIAILVILTVAFRSLSVGLLSVIANVLPILTAFGIWALLVGVVGFSIAAVGAVAVGLVVDFTVHFLSKYDHRRHAEGGSVVDAVRYAFDTAGQAIVLTTVILASGFAILATSTFKLNADMGLLTAISIVLAMLVNLLLVPAILLIAGQRIQSVESHTTAS</sequence>
<keyword evidence="6 7" id="KW-0472">Membrane</keyword>
<evidence type="ECO:0000259" key="8">
    <source>
        <dbReference type="PROSITE" id="PS50156"/>
    </source>
</evidence>
<keyword evidence="5 7" id="KW-1133">Transmembrane helix</keyword>
<protein>
    <submittedName>
        <fullName evidence="9">MMPL family transporter</fullName>
    </submittedName>
</protein>
<dbReference type="OrthoDB" id="9794724at2"/>
<keyword evidence="4 7" id="KW-0812">Transmembrane</keyword>
<dbReference type="EMBL" id="VHSH01000004">
    <property type="protein sequence ID" value="TQV79715.1"/>
    <property type="molecule type" value="Genomic_DNA"/>
</dbReference>